<proteinExistence type="predicted"/>
<sequence>MQLLLIRHAESENNAKPVHNRVCDPSITARGRLQADCLGKWISGLAIDQLITSPFLRTLETTRSILQHAHTAPRRYPISVWHDVFENGGCYHGHHEKNFTGADGLGKTAIHTFFRDIAAQFPDHEPPPVKLDSEIEESGWWSGRDRESPEEMSERSRGVVERFERTFTQQPGDEMLGTRDGPVVVLVAHADFLREMLFHMLFGRVAMDSIGPIPNTSVTSLQWSTMGWKLTSLNSVTHLPPRLVTGHQAMLS</sequence>
<dbReference type="InterPro" id="IPR050275">
    <property type="entry name" value="PGM_Phosphatase"/>
</dbReference>
<keyword evidence="3" id="KW-1185">Reference proteome</keyword>
<dbReference type="Gene3D" id="3.40.50.1240">
    <property type="entry name" value="Phosphoglycerate mutase-like"/>
    <property type="match status" value="1"/>
</dbReference>
<comment type="caution">
    <text evidence="2">The sequence shown here is derived from an EMBL/GenBank/DDBJ whole genome shotgun (WGS) entry which is preliminary data.</text>
</comment>
<evidence type="ECO:0000313" key="3">
    <source>
        <dbReference type="Proteomes" id="UP000225740"/>
    </source>
</evidence>
<name>A0A2G1W6T5_9BACT</name>
<dbReference type="GeneID" id="90609227"/>
<dbReference type="OrthoDB" id="9782128at2"/>
<dbReference type="PANTHER" id="PTHR48100">
    <property type="entry name" value="BROAD-SPECIFICITY PHOSPHATASE YOR283W-RELATED"/>
    <property type="match status" value="1"/>
</dbReference>
<dbReference type="AlphaFoldDB" id="A0A2G1W6T5"/>
<dbReference type="RefSeq" id="WP_099261301.1">
    <property type="nucleotide sequence ID" value="NZ_NIZW01000010.1"/>
</dbReference>
<dbReference type="SMART" id="SM00855">
    <property type="entry name" value="PGAM"/>
    <property type="match status" value="1"/>
</dbReference>
<dbReference type="Proteomes" id="UP000225740">
    <property type="component" value="Unassembled WGS sequence"/>
</dbReference>
<dbReference type="Pfam" id="PF00300">
    <property type="entry name" value="His_Phos_1"/>
    <property type="match status" value="2"/>
</dbReference>
<dbReference type="GO" id="GO:0016791">
    <property type="term" value="F:phosphatase activity"/>
    <property type="evidence" value="ECO:0007669"/>
    <property type="project" value="TreeGrafter"/>
</dbReference>
<organism evidence="2 3">
    <name type="scientific">Rhodopirellula bahusiensis</name>
    <dbReference type="NCBI Taxonomy" id="2014065"/>
    <lineage>
        <taxon>Bacteria</taxon>
        <taxon>Pseudomonadati</taxon>
        <taxon>Planctomycetota</taxon>
        <taxon>Planctomycetia</taxon>
        <taxon>Pirellulales</taxon>
        <taxon>Pirellulaceae</taxon>
        <taxon>Rhodopirellula</taxon>
    </lineage>
</organism>
<dbReference type="CDD" id="cd07067">
    <property type="entry name" value="HP_PGM_like"/>
    <property type="match status" value="1"/>
</dbReference>
<reference evidence="2 3" key="1">
    <citation type="submission" date="2017-06" db="EMBL/GenBank/DDBJ databases">
        <title>Description of Rhodopirellula bahusiensis sp. nov.</title>
        <authorList>
            <person name="Kizina J."/>
            <person name="Harder J."/>
        </authorList>
    </citation>
    <scope>NUCLEOTIDE SEQUENCE [LARGE SCALE GENOMIC DNA]</scope>
    <source>
        <strain evidence="2 3">SWK21</strain>
    </source>
</reference>
<protein>
    <submittedName>
        <fullName evidence="2">Phosphoglycerate mutase</fullName>
    </submittedName>
</protein>
<feature type="compositionally biased region" description="Basic and acidic residues" evidence="1">
    <location>
        <begin position="143"/>
        <end position="158"/>
    </location>
</feature>
<dbReference type="PANTHER" id="PTHR48100:SF1">
    <property type="entry name" value="HISTIDINE PHOSPHATASE FAMILY PROTEIN-RELATED"/>
    <property type="match status" value="1"/>
</dbReference>
<dbReference type="EMBL" id="NIZW01000010">
    <property type="protein sequence ID" value="PHQ34550.1"/>
    <property type="molecule type" value="Genomic_DNA"/>
</dbReference>
<dbReference type="SUPFAM" id="SSF53254">
    <property type="entry name" value="Phosphoglycerate mutase-like"/>
    <property type="match status" value="1"/>
</dbReference>
<evidence type="ECO:0000256" key="1">
    <source>
        <dbReference type="SAM" id="MobiDB-lite"/>
    </source>
</evidence>
<feature type="region of interest" description="Disordered" evidence="1">
    <location>
        <begin position="135"/>
        <end position="158"/>
    </location>
</feature>
<accession>A0A2G1W6T5</accession>
<evidence type="ECO:0000313" key="2">
    <source>
        <dbReference type="EMBL" id="PHQ34550.1"/>
    </source>
</evidence>
<gene>
    <name evidence="2" type="ORF">CEE69_14105</name>
</gene>
<dbReference type="InterPro" id="IPR029033">
    <property type="entry name" value="His_PPase_superfam"/>
</dbReference>
<dbReference type="GO" id="GO:0005737">
    <property type="term" value="C:cytoplasm"/>
    <property type="evidence" value="ECO:0007669"/>
    <property type="project" value="TreeGrafter"/>
</dbReference>
<dbReference type="InterPro" id="IPR013078">
    <property type="entry name" value="His_Pase_superF_clade-1"/>
</dbReference>